<keyword evidence="2" id="KW-0472">Membrane</keyword>
<protein>
    <submittedName>
        <fullName evidence="3">GerMN domain-containing protein</fullName>
    </submittedName>
</protein>
<reference evidence="3 4" key="1">
    <citation type="submission" date="2021-05" db="EMBL/GenBank/DDBJ databases">
        <title>Novel Bacillus species.</title>
        <authorList>
            <person name="Liu G."/>
        </authorList>
    </citation>
    <scope>NUCLEOTIDE SEQUENCE [LARGE SCALE GENOMIC DNA]</scope>
    <source>
        <strain evidence="3 4">FJAT-49732</strain>
    </source>
</reference>
<proteinExistence type="predicted"/>
<organism evidence="3 4">
    <name type="scientific">Lederbergia citrisecunda</name>
    <dbReference type="NCBI Taxonomy" id="2833583"/>
    <lineage>
        <taxon>Bacteria</taxon>
        <taxon>Bacillati</taxon>
        <taxon>Bacillota</taxon>
        <taxon>Bacilli</taxon>
        <taxon>Bacillales</taxon>
        <taxon>Bacillaceae</taxon>
        <taxon>Lederbergia</taxon>
    </lineage>
</organism>
<evidence type="ECO:0000313" key="3">
    <source>
        <dbReference type="EMBL" id="MBS4199539.1"/>
    </source>
</evidence>
<keyword evidence="2" id="KW-1133">Transmembrane helix</keyword>
<gene>
    <name evidence="3" type="ORF">KHA93_07720</name>
</gene>
<evidence type="ECO:0000256" key="2">
    <source>
        <dbReference type="SAM" id="Phobius"/>
    </source>
</evidence>
<keyword evidence="2" id="KW-0812">Transmembrane</keyword>
<comment type="caution">
    <text evidence="3">The sequence shown here is derived from an EMBL/GenBank/DDBJ whole genome shotgun (WGS) entry which is preliminary data.</text>
</comment>
<dbReference type="AlphaFoldDB" id="A0A942TNQ9"/>
<dbReference type="RefSeq" id="WP_213110215.1">
    <property type="nucleotide sequence ID" value="NZ_JAGYPJ010000001.1"/>
</dbReference>
<accession>A0A942TNQ9</accession>
<sequence>MRQSDRENDDVIQLLKKLPTVEDKRSMDEIYRNIKLGMNKKQKRPIFVPVLTSVAGLLIFLLVFPFIFQTSPIDYLSSQSKVKESADSGGMMNQAAESRKLDKDMNQEDEKITMYTEKAMDVKSTLKTAVYEEETLGNEVYTFGVVTKDAIAIPITLLVQESPNEDWLIQSKKEAESLNATAYGFRDVSPLLDAMKLNVESREAKVTIIPENRPFFETNEQQLEYMIQYLLRPHNIEVVKFVNENDEPVELSHFGVVPDVHIEKNLRKAYFLYSVTQDSQYLVPADLPSDSLADALKDMKTKPNSDYKSVIPNAVSAEVVKEDTSDVTIKFDKRIELDQGDQLKNMQLIEGILLTAKEFGKTEVQFENIEPSHWESFQFDQPITVPIAPNLIKR</sequence>
<evidence type="ECO:0000256" key="1">
    <source>
        <dbReference type="SAM" id="MobiDB-lite"/>
    </source>
</evidence>
<feature type="region of interest" description="Disordered" evidence="1">
    <location>
        <begin position="85"/>
        <end position="105"/>
    </location>
</feature>
<evidence type="ECO:0000313" key="4">
    <source>
        <dbReference type="Proteomes" id="UP000682713"/>
    </source>
</evidence>
<name>A0A942TNQ9_9BACI</name>
<dbReference type="EMBL" id="JAGYPJ010000001">
    <property type="protein sequence ID" value="MBS4199539.1"/>
    <property type="molecule type" value="Genomic_DNA"/>
</dbReference>
<dbReference type="Proteomes" id="UP000682713">
    <property type="component" value="Unassembled WGS sequence"/>
</dbReference>
<keyword evidence="4" id="KW-1185">Reference proteome</keyword>
<feature type="transmembrane region" description="Helical" evidence="2">
    <location>
        <begin position="46"/>
        <end position="68"/>
    </location>
</feature>